<gene>
    <name evidence="1" type="ORF">Pan54_39310</name>
</gene>
<reference evidence="1 2" key="1">
    <citation type="submission" date="2019-02" db="EMBL/GenBank/DDBJ databases">
        <title>Deep-cultivation of Planctomycetes and their phenomic and genomic characterization uncovers novel biology.</title>
        <authorList>
            <person name="Wiegand S."/>
            <person name="Jogler M."/>
            <person name="Boedeker C."/>
            <person name="Pinto D."/>
            <person name="Vollmers J."/>
            <person name="Rivas-Marin E."/>
            <person name="Kohn T."/>
            <person name="Peeters S.H."/>
            <person name="Heuer A."/>
            <person name="Rast P."/>
            <person name="Oberbeckmann S."/>
            <person name="Bunk B."/>
            <person name="Jeske O."/>
            <person name="Meyerdierks A."/>
            <person name="Storesund J.E."/>
            <person name="Kallscheuer N."/>
            <person name="Luecker S."/>
            <person name="Lage O.M."/>
            <person name="Pohl T."/>
            <person name="Merkel B.J."/>
            <person name="Hornburger P."/>
            <person name="Mueller R.-W."/>
            <person name="Bruemmer F."/>
            <person name="Labrenz M."/>
            <person name="Spormann A.M."/>
            <person name="Op Den Camp H."/>
            <person name="Overmann J."/>
            <person name="Amann R."/>
            <person name="Jetten M.S.M."/>
            <person name="Mascher T."/>
            <person name="Medema M.H."/>
            <person name="Devos D.P."/>
            <person name="Kaster A.-K."/>
            <person name="Ovreas L."/>
            <person name="Rohde M."/>
            <person name="Galperin M.Y."/>
            <person name="Jogler C."/>
        </authorList>
    </citation>
    <scope>NUCLEOTIDE SEQUENCE [LARGE SCALE GENOMIC DNA]</scope>
    <source>
        <strain evidence="1 2">Pan54</strain>
    </source>
</reference>
<evidence type="ECO:0000313" key="2">
    <source>
        <dbReference type="Proteomes" id="UP000316095"/>
    </source>
</evidence>
<protein>
    <submittedName>
        <fullName evidence="1">Uncharacterized protein</fullName>
    </submittedName>
</protein>
<dbReference type="Proteomes" id="UP000316095">
    <property type="component" value="Unassembled WGS sequence"/>
</dbReference>
<organism evidence="1 2">
    <name type="scientific">Rubinisphaera italica</name>
    <dbReference type="NCBI Taxonomy" id="2527969"/>
    <lineage>
        <taxon>Bacteria</taxon>
        <taxon>Pseudomonadati</taxon>
        <taxon>Planctomycetota</taxon>
        <taxon>Planctomycetia</taxon>
        <taxon>Planctomycetales</taxon>
        <taxon>Planctomycetaceae</taxon>
        <taxon>Rubinisphaera</taxon>
    </lineage>
</organism>
<sequence>MIQSINGDRIVATERDPGDWIRSLIRCKRDSPRELNELALLYLNESAGFSTEDLAKAFGKNRGQIFRKILKAKKRLRFEAEQRLDIESKCDGN</sequence>
<dbReference type="RefSeq" id="WP_146504955.1">
    <property type="nucleotide sequence ID" value="NZ_SJPG01000001.1"/>
</dbReference>
<proteinExistence type="predicted"/>
<dbReference type="EMBL" id="SJPG01000001">
    <property type="protein sequence ID" value="TWT63178.1"/>
    <property type="molecule type" value="Genomic_DNA"/>
</dbReference>
<comment type="caution">
    <text evidence="1">The sequence shown here is derived from an EMBL/GenBank/DDBJ whole genome shotgun (WGS) entry which is preliminary data.</text>
</comment>
<keyword evidence="2" id="KW-1185">Reference proteome</keyword>
<evidence type="ECO:0000313" key="1">
    <source>
        <dbReference type="EMBL" id="TWT63178.1"/>
    </source>
</evidence>
<accession>A0A5C5XKE6</accession>
<dbReference type="AlphaFoldDB" id="A0A5C5XKE6"/>
<name>A0A5C5XKE6_9PLAN</name>